<evidence type="ECO:0000256" key="3">
    <source>
        <dbReference type="ARBA" id="ARBA00022741"/>
    </source>
</evidence>
<dbReference type="GeneID" id="7201701"/>
<comment type="similarity">
    <text evidence="1 6">Belongs to the GPN-loop GTPase family.</text>
</comment>
<dbReference type="PANTHER" id="PTHR21231">
    <property type="entry name" value="XPA-BINDING PROTEIN 1-RELATED"/>
    <property type="match status" value="1"/>
</dbReference>
<keyword evidence="8" id="KW-1185">Reference proteome</keyword>
<protein>
    <recommendedName>
        <fullName evidence="2 6">GPN-loop GTPase 3</fullName>
    </recommendedName>
</protein>
<dbReference type="Pfam" id="PF03029">
    <property type="entry name" value="ATP_bind_1"/>
    <property type="match status" value="1"/>
</dbReference>
<comment type="subunit">
    <text evidence="6">Binds to RNA polymerase II (RNAPII).</text>
</comment>
<accession>B7G1N0</accession>
<feature type="non-terminal residue" evidence="7">
    <location>
        <position position="1"/>
    </location>
</feature>
<dbReference type="InterPro" id="IPR027417">
    <property type="entry name" value="P-loop_NTPase"/>
</dbReference>
<dbReference type="EMBL" id="CM000613">
    <property type="protein sequence ID" value="EEC47537.1"/>
    <property type="molecule type" value="Genomic_DNA"/>
</dbReference>
<dbReference type="eggNOG" id="KOG1534">
    <property type="taxonomic scope" value="Eukaryota"/>
</dbReference>
<comment type="function">
    <text evidence="6">Small GTPase required for proper nuclear import of RNA polymerase II and III (RNAPII and RNAPIII). May act at an RNAP assembly step prior to nuclear import.</text>
</comment>
<dbReference type="KEGG" id="pti:PHATRDRAFT_13119"/>
<evidence type="ECO:0000313" key="8">
    <source>
        <dbReference type="Proteomes" id="UP000000759"/>
    </source>
</evidence>
<organism evidence="7 8">
    <name type="scientific">Phaeodactylum tricornutum (strain CCAP 1055/1)</name>
    <dbReference type="NCBI Taxonomy" id="556484"/>
    <lineage>
        <taxon>Eukaryota</taxon>
        <taxon>Sar</taxon>
        <taxon>Stramenopiles</taxon>
        <taxon>Ochrophyta</taxon>
        <taxon>Bacillariophyta</taxon>
        <taxon>Bacillariophyceae</taxon>
        <taxon>Bacillariophycidae</taxon>
        <taxon>Naviculales</taxon>
        <taxon>Phaeodactylaceae</taxon>
        <taxon>Phaeodactylum</taxon>
    </lineage>
</organism>
<dbReference type="CDD" id="cd17872">
    <property type="entry name" value="GPN3"/>
    <property type="match status" value="1"/>
</dbReference>
<dbReference type="PANTHER" id="PTHR21231:SF7">
    <property type="entry name" value="GPN-LOOP GTPASE 3"/>
    <property type="match status" value="1"/>
</dbReference>
<dbReference type="STRING" id="556484.B7G1N0"/>
<keyword evidence="5 6" id="KW-0342">GTP-binding</keyword>
<evidence type="ECO:0000256" key="2">
    <source>
        <dbReference type="ARBA" id="ARBA00014587"/>
    </source>
</evidence>
<dbReference type="GO" id="GO:0005525">
    <property type="term" value="F:GTP binding"/>
    <property type="evidence" value="ECO:0007669"/>
    <property type="project" value="UniProtKB-KW"/>
</dbReference>
<evidence type="ECO:0000256" key="6">
    <source>
        <dbReference type="RuleBase" id="RU365059"/>
    </source>
</evidence>
<dbReference type="InterPro" id="IPR004130">
    <property type="entry name" value="Gpn"/>
</dbReference>
<sequence>QGPAGSGKSTYCQAMQEHATTLAGTRRRRIHVANLDPAAEIFQYDTAFDVRDLISVEEVMEELGLGPNGGLLYCMEYLVENLDWLHDELEMFQDDEYLILDCPGQLELYTHVPIMRRILDSMRIWGYESSMVSVFCVDAAFLIDASKFLSGSLLSLSAMVALELPHVNVLTKCDLMPREDVERILGYGKGEERHRHRRLEARRRQRNRLTDAIGQLLDDYAMVSFIPLNLNEEDSIEHVLATVDHAIQYGEDLEIRGAEEDDNNGNPDDH</sequence>
<reference evidence="7 8" key="1">
    <citation type="journal article" date="2008" name="Nature">
        <title>The Phaeodactylum genome reveals the evolutionary history of diatom genomes.</title>
        <authorList>
            <person name="Bowler C."/>
            <person name="Allen A.E."/>
            <person name="Badger J.H."/>
            <person name="Grimwood J."/>
            <person name="Jabbari K."/>
            <person name="Kuo A."/>
            <person name="Maheswari U."/>
            <person name="Martens C."/>
            <person name="Maumus F."/>
            <person name="Otillar R.P."/>
            <person name="Rayko E."/>
            <person name="Salamov A."/>
            <person name="Vandepoele K."/>
            <person name="Beszteri B."/>
            <person name="Gruber A."/>
            <person name="Heijde M."/>
            <person name="Katinka M."/>
            <person name="Mock T."/>
            <person name="Valentin K."/>
            <person name="Verret F."/>
            <person name="Berges J.A."/>
            <person name="Brownlee C."/>
            <person name="Cadoret J.P."/>
            <person name="Chiovitti A."/>
            <person name="Choi C.J."/>
            <person name="Coesel S."/>
            <person name="De Martino A."/>
            <person name="Detter J.C."/>
            <person name="Durkin C."/>
            <person name="Falciatore A."/>
            <person name="Fournet J."/>
            <person name="Haruta M."/>
            <person name="Huysman M.J."/>
            <person name="Jenkins B.D."/>
            <person name="Jiroutova K."/>
            <person name="Jorgensen R.E."/>
            <person name="Joubert Y."/>
            <person name="Kaplan A."/>
            <person name="Kroger N."/>
            <person name="Kroth P.G."/>
            <person name="La Roche J."/>
            <person name="Lindquist E."/>
            <person name="Lommer M."/>
            <person name="Martin-Jezequel V."/>
            <person name="Lopez P.J."/>
            <person name="Lucas S."/>
            <person name="Mangogna M."/>
            <person name="McGinnis K."/>
            <person name="Medlin L.K."/>
            <person name="Montsant A."/>
            <person name="Oudot-Le Secq M.P."/>
            <person name="Napoli C."/>
            <person name="Obornik M."/>
            <person name="Parker M.S."/>
            <person name="Petit J.L."/>
            <person name="Porcel B.M."/>
            <person name="Poulsen N."/>
            <person name="Robison M."/>
            <person name="Rychlewski L."/>
            <person name="Rynearson T.A."/>
            <person name="Schmutz J."/>
            <person name="Shapiro H."/>
            <person name="Siaut M."/>
            <person name="Stanley M."/>
            <person name="Sussman M.R."/>
            <person name="Taylor A.R."/>
            <person name="Vardi A."/>
            <person name="von Dassow P."/>
            <person name="Vyverman W."/>
            <person name="Willis A."/>
            <person name="Wyrwicz L.S."/>
            <person name="Rokhsar D.S."/>
            <person name="Weissenbach J."/>
            <person name="Armbrust E.V."/>
            <person name="Green B.R."/>
            <person name="Van de Peer Y."/>
            <person name="Grigoriev I.V."/>
        </authorList>
    </citation>
    <scope>NUCLEOTIDE SEQUENCE [LARGE SCALE GENOMIC DNA]</scope>
    <source>
        <strain evidence="7 8">CCAP 1055/1</strain>
    </source>
</reference>
<dbReference type="PaxDb" id="2850-Phatr13119"/>
<keyword evidence="3 6" id="KW-0547">Nucleotide-binding</keyword>
<dbReference type="RefSeq" id="XP_002180885.1">
    <property type="nucleotide sequence ID" value="XM_002180849.1"/>
</dbReference>
<dbReference type="InParanoid" id="B7G1N0"/>
<dbReference type="Gene3D" id="3.40.50.300">
    <property type="entry name" value="P-loop containing nucleotide triphosphate hydrolases"/>
    <property type="match status" value="1"/>
</dbReference>
<name>B7G1N0_PHATC</name>
<reference evidence="8" key="2">
    <citation type="submission" date="2008-08" db="EMBL/GenBank/DDBJ databases">
        <authorList>
            <consortium name="Diatom Consortium"/>
            <person name="Grigoriev I."/>
            <person name="Grimwood J."/>
            <person name="Kuo A."/>
            <person name="Otillar R.P."/>
            <person name="Salamov A."/>
            <person name="Detter J.C."/>
            <person name="Lindquist E."/>
            <person name="Shapiro H."/>
            <person name="Lucas S."/>
            <person name="Glavina del Rio T."/>
            <person name="Pitluck S."/>
            <person name="Rokhsar D."/>
            <person name="Bowler C."/>
        </authorList>
    </citation>
    <scope>GENOME REANNOTATION</scope>
    <source>
        <strain evidence="8">CCAP 1055/1</strain>
    </source>
</reference>
<keyword evidence="4 6" id="KW-0378">Hydrolase</keyword>
<evidence type="ECO:0000313" key="7">
    <source>
        <dbReference type="EMBL" id="EEC47537.1"/>
    </source>
</evidence>
<proteinExistence type="inferred from homology"/>
<evidence type="ECO:0000256" key="1">
    <source>
        <dbReference type="ARBA" id="ARBA00005290"/>
    </source>
</evidence>
<dbReference type="OrthoDB" id="5839at2759"/>
<evidence type="ECO:0000256" key="4">
    <source>
        <dbReference type="ARBA" id="ARBA00022801"/>
    </source>
</evidence>
<dbReference type="AlphaFoldDB" id="B7G1N0"/>
<evidence type="ECO:0000256" key="5">
    <source>
        <dbReference type="ARBA" id="ARBA00023134"/>
    </source>
</evidence>
<dbReference type="Proteomes" id="UP000000759">
    <property type="component" value="Chromosome 10"/>
</dbReference>
<dbReference type="SUPFAM" id="SSF52540">
    <property type="entry name" value="P-loop containing nucleoside triphosphate hydrolases"/>
    <property type="match status" value="1"/>
</dbReference>
<gene>
    <name evidence="7" type="ORF">PHATRDRAFT_13119</name>
</gene>
<dbReference type="GO" id="GO:0003924">
    <property type="term" value="F:GTPase activity"/>
    <property type="evidence" value="ECO:0007669"/>
    <property type="project" value="TreeGrafter"/>
</dbReference>
<dbReference type="InterPro" id="IPR030228">
    <property type="entry name" value="Gpn3"/>
</dbReference>